<sequence>MHEDDQLIIRPARAEDEKELAALNRSTWSPLAEVAPRPDEDAGVFDERHSPDQFHLALLDGRTVGYIRVVPPTPLASNRHVRQIQGLAVDTAVRGRGIGVALVEAACRIAREQGARRITLRVLGHNAPARALYERCGFVVEGSLKEEFLIDGAYVDDIWMARSLDDRPTG</sequence>
<feature type="domain" description="N-acetyltransferase" evidence="3">
    <location>
        <begin position="7"/>
        <end position="165"/>
    </location>
</feature>
<dbReference type="RefSeq" id="WP_328957114.1">
    <property type="nucleotide sequence ID" value="NZ_CP108110.1"/>
</dbReference>
<evidence type="ECO:0000313" key="4">
    <source>
        <dbReference type="EMBL" id="WUQ86499.1"/>
    </source>
</evidence>
<keyword evidence="1" id="KW-0808">Transferase</keyword>
<dbReference type="InterPro" id="IPR016181">
    <property type="entry name" value="Acyl_CoA_acyltransferase"/>
</dbReference>
<protein>
    <submittedName>
        <fullName evidence="4">GNAT family N-acetyltransferase</fullName>
    </submittedName>
</protein>
<evidence type="ECO:0000313" key="5">
    <source>
        <dbReference type="Proteomes" id="UP001432222"/>
    </source>
</evidence>
<gene>
    <name evidence="4" type="ORF">OHA16_28180</name>
</gene>
<proteinExistence type="predicted"/>
<dbReference type="PANTHER" id="PTHR43877">
    <property type="entry name" value="AMINOALKYLPHOSPHONATE N-ACETYLTRANSFERASE-RELATED-RELATED"/>
    <property type="match status" value="1"/>
</dbReference>
<keyword evidence="5" id="KW-1185">Reference proteome</keyword>
<dbReference type="PROSITE" id="PS51186">
    <property type="entry name" value="GNAT"/>
    <property type="match status" value="1"/>
</dbReference>
<evidence type="ECO:0000256" key="1">
    <source>
        <dbReference type="ARBA" id="ARBA00022679"/>
    </source>
</evidence>
<dbReference type="Pfam" id="PF00583">
    <property type="entry name" value="Acetyltransf_1"/>
    <property type="match status" value="1"/>
</dbReference>
<dbReference type="Proteomes" id="UP001432222">
    <property type="component" value="Chromosome"/>
</dbReference>
<keyword evidence="2" id="KW-0012">Acyltransferase</keyword>
<reference evidence="4" key="1">
    <citation type="submission" date="2022-10" db="EMBL/GenBank/DDBJ databases">
        <title>The complete genomes of actinobacterial strains from the NBC collection.</title>
        <authorList>
            <person name="Joergensen T.S."/>
            <person name="Alvarez Arevalo M."/>
            <person name="Sterndorff E.B."/>
            <person name="Faurdal D."/>
            <person name="Vuksanovic O."/>
            <person name="Mourched A.-S."/>
            <person name="Charusanti P."/>
            <person name="Shaw S."/>
            <person name="Blin K."/>
            <person name="Weber T."/>
        </authorList>
    </citation>
    <scope>NUCLEOTIDE SEQUENCE</scope>
    <source>
        <strain evidence="4">NBC_00222</strain>
    </source>
</reference>
<evidence type="ECO:0000259" key="3">
    <source>
        <dbReference type="PROSITE" id="PS51186"/>
    </source>
</evidence>
<dbReference type="CDD" id="cd04301">
    <property type="entry name" value="NAT_SF"/>
    <property type="match status" value="1"/>
</dbReference>
<dbReference type="EMBL" id="CP108110">
    <property type="protein sequence ID" value="WUQ86499.1"/>
    <property type="molecule type" value="Genomic_DNA"/>
</dbReference>
<accession>A0ABZ1U6N3</accession>
<dbReference type="Gene3D" id="3.40.630.30">
    <property type="match status" value="1"/>
</dbReference>
<dbReference type="InterPro" id="IPR050832">
    <property type="entry name" value="Bact_Acetyltransf"/>
</dbReference>
<name>A0ABZ1U6N3_9ACTN</name>
<dbReference type="SUPFAM" id="SSF55729">
    <property type="entry name" value="Acyl-CoA N-acyltransferases (Nat)"/>
    <property type="match status" value="1"/>
</dbReference>
<organism evidence="4 5">
    <name type="scientific">Kitasatospora purpeofusca</name>
    <dbReference type="NCBI Taxonomy" id="67352"/>
    <lineage>
        <taxon>Bacteria</taxon>
        <taxon>Bacillati</taxon>
        <taxon>Actinomycetota</taxon>
        <taxon>Actinomycetes</taxon>
        <taxon>Kitasatosporales</taxon>
        <taxon>Streptomycetaceae</taxon>
        <taxon>Kitasatospora</taxon>
    </lineage>
</organism>
<dbReference type="InterPro" id="IPR000182">
    <property type="entry name" value="GNAT_dom"/>
</dbReference>
<evidence type="ECO:0000256" key="2">
    <source>
        <dbReference type="ARBA" id="ARBA00023315"/>
    </source>
</evidence>